<dbReference type="SMART" id="SM00346">
    <property type="entry name" value="HTH_ICLR"/>
    <property type="match status" value="1"/>
</dbReference>
<dbReference type="GO" id="GO:0003677">
    <property type="term" value="F:DNA binding"/>
    <property type="evidence" value="ECO:0007669"/>
    <property type="project" value="InterPro"/>
</dbReference>
<dbReference type="Gene3D" id="1.10.10.10">
    <property type="entry name" value="Winged helix-like DNA-binding domain superfamily/Winged helix DNA-binding domain"/>
    <property type="match status" value="1"/>
</dbReference>
<feature type="domain" description="HTH iclR-type" evidence="2">
    <location>
        <begin position="13"/>
        <end position="72"/>
    </location>
</feature>
<dbReference type="PROSITE" id="PS51077">
    <property type="entry name" value="HTH_ICLR"/>
    <property type="match status" value="1"/>
</dbReference>
<reference evidence="3 4" key="1">
    <citation type="submission" date="2018-05" db="EMBL/GenBank/DDBJ databases">
        <title>Genomic Encyclopedia of Type Strains, Phase IV (KMG-IV): sequencing the most valuable type-strain genomes for metagenomic binning, comparative biology and taxonomic classification.</title>
        <authorList>
            <person name="Goeker M."/>
        </authorList>
    </citation>
    <scope>NUCLEOTIDE SEQUENCE [LARGE SCALE GENOMIC DNA]</scope>
    <source>
        <strain evidence="3 4">DSM 44704</strain>
    </source>
</reference>
<dbReference type="InterPro" id="IPR036390">
    <property type="entry name" value="WH_DNA-bd_sf"/>
</dbReference>
<feature type="region of interest" description="Disordered" evidence="1">
    <location>
        <begin position="104"/>
        <end position="139"/>
    </location>
</feature>
<dbReference type="Proteomes" id="UP000247569">
    <property type="component" value="Unassembled WGS sequence"/>
</dbReference>
<dbReference type="SUPFAM" id="SSF46785">
    <property type="entry name" value="Winged helix' DNA-binding domain"/>
    <property type="match status" value="1"/>
</dbReference>
<dbReference type="RefSeq" id="WP_051187191.1">
    <property type="nucleotide sequence ID" value="NZ_QJKF01000002.1"/>
</dbReference>
<evidence type="ECO:0000259" key="2">
    <source>
        <dbReference type="PROSITE" id="PS51077"/>
    </source>
</evidence>
<comment type="caution">
    <text evidence="3">The sequence shown here is derived from an EMBL/GenBank/DDBJ whole genome shotgun (WGS) entry which is preliminary data.</text>
</comment>
<evidence type="ECO:0000256" key="1">
    <source>
        <dbReference type="SAM" id="MobiDB-lite"/>
    </source>
</evidence>
<dbReference type="GO" id="GO:0045892">
    <property type="term" value="P:negative regulation of DNA-templated transcription"/>
    <property type="evidence" value="ECO:0007669"/>
    <property type="project" value="TreeGrafter"/>
</dbReference>
<dbReference type="OrthoDB" id="4103401at2"/>
<protein>
    <submittedName>
        <fullName evidence="3">IclR-like helix-turn-helix domain-containing protein</fullName>
    </submittedName>
</protein>
<keyword evidence="4" id="KW-1185">Reference proteome</keyword>
<evidence type="ECO:0000313" key="4">
    <source>
        <dbReference type="Proteomes" id="UP000247569"/>
    </source>
</evidence>
<dbReference type="PANTHER" id="PTHR30136:SF24">
    <property type="entry name" value="HTH-TYPE TRANSCRIPTIONAL REPRESSOR ALLR"/>
    <property type="match status" value="1"/>
</dbReference>
<dbReference type="InterPro" id="IPR050707">
    <property type="entry name" value="HTH_MetabolicPath_Reg"/>
</dbReference>
<proteinExistence type="predicted"/>
<dbReference type="GO" id="GO:0003700">
    <property type="term" value="F:DNA-binding transcription factor activity"/>
    <property type="evidence" value="ECO:0007669"/>
    <property type="project" value="TreeGrafter"/>
</dbReference>
<dbReference type="AlphaFoldDB" id="A0A318K7J7"/>
<gene>
    <name evidence="3" type="ORF">DFR70_102338</name>
</gene>
<organism evidence="3 4">
    <name type="scientific">Nocardia tenerifensis</name>
    <dbReference type="NCBI Taxonomy" id="228006"/>
    <lineage>
        <taxon>Bacteria</taxon>
        <taxon>Bacillati</taxon>
        <taxon>Actinomycetota</taxon>
        <taxon>Actinomycetes</taxon>
        <taxon>Mycobacteriales</taxon>
        <taxon>Nocardiaceae</taxon>
        <taxon>Nocardia</taxon>
    </lineage>
</organism>
<dbReference type="PANTHER" id="PTHR30136">
    <property type="entry name" value="HELIX-TURN-HELIX TRANSCRIPTIONAL REGULATOR, ICLR FAMILY"/>
    <property type="match status" value="1"/>
</dbReference>
<sequence>MNHDREPDRPAGRGVLEGAFLLLDVLARVDESGPSRLAAASGLPKPTVHRLLQQLVAVGAVQRRAGRYRIGPRLFSLGQAWNPAPTAAQRPVRALAFAPFASRFPQSPNAQPPWPARNLPATPGTVPAGRRSNAEVMSR</sequence>
<dbReference type="InterPro" id="IPR005471">
    <property type="entry name" value="Tscrpt_reg_IclR_N"/>
</dbReference>
<dbReference type="InterPro" id="IPR036388">
    <property type="entry name" value="WH-like_DNA-bd_sf"/>
</dbReference>
<name>A0A318K7J7_9NOCA</name>
<dbReference type="EMBL" id="QJKF01000002">
    <property type="protein sequence ID" value="PXX68654.1"/>
    <property type="molecule type" value="Genomic_DNA"/>
</dbReference>
<accession>A0A318K7J7</accession>
<dbReference type="Pfam" id="PF09339">
    <property type="entry name" value="HTH_IclR"/>
    <property type="match status" value="1"/>
</dbReference>
<evidence type="ECO:0000313" key="3">
    <source>
        <dbReference type="EMBL" id="PXX68654.1"/>
    </source>
</evidence>